<proteinExistence type="predicted"/>
<keyword evidence="2" id="KW-1185">Reference proteome</keyword>
<accession>A0A7D4APK2</accession>
<dbReference type="EMBL" id="CP053892">
    <property type="protein sequence ID" value="QKG23488.1"/>
    <property type="molecule type" value="Genomic_DNA"/>
</dbReference>
<reference evidence="1 2" key="1">
    <citation type="submission" date="2020-05" db="EMBL/GenBank/DDBJ databases">
        <title>Actinomadura verrucosospora NRRL-B18236 (PFL_A860) Genome sequencing and assembly.</title>
        <authorList>
            <person name="Samborskyy M."/>
        </authorList>
    </citation>
    <scope>NUCLEOTIDE SEQUENCE [LARGE SCALE GENOMIC DNA]</scope>
    <source>
        <strain evidence="1 2">NRRL:B18236</strain>
    </source>
</reference>
<dbReference type="AlphaFoldDB" id="A0A7D4APK2"/>
<evidence type="ECO:0000313" key="2">
    <source>
        <dbReference type="Proteomes" id="UP000501240"/>
    </source>
</evidence>
<dbReference type="Proteomes" id="UP000501240">
    <property type="component" value="Chromosome"/>
</dbReference>
<dbReference type="RefSeq" id="WP_173097445.1">
    <property type="nucleotide sequence ID" value="NZ_CP053892.1"/>
</dbReference>
<evidence type="ECO:0000313" key="1">
    <source>
        <dbReference type="EMBL" id="QKG23488.1"/>
    </source>
</evidence>
<sequence>MAGFSRTTGKIRWTQKWPGDCPYESIFARVAVVPGTLAVACNDYDAREKAVVGFAPVTGATRWALRDSQLQRSGVGFDALGVVNGRMTSLRRTRLCFSMRSSNRVEIY</sequence>
<dbReference type="Gene3D" id="2.130.10.10">
    <property type="entry name" value="YVTN repeat-like/Quinoprotein amine dehydrogenase"/>
    <property type="match status" value="1"/>
</dbReference>
<gene>
    <name evidence="1" type="ORF">ACTIVE_5131</name>
</gene>
<dbReference type="InterPro" id="IPR015943">
    <property type="entry name" value="WD40/YVTN_repeat-like_dom_sf"/>
</dbReference>
<organism evidence="1 2">
    <name type="scientific">Actinomadura verrucosospora</name>
    <dbReference type="NCBI Taxonomy" id="46165"/>
    <lineage>
        <taxon>Bacteria</taxon>
        <taxon>Bacillati</taxon>
        <taxon>Actinomycetota</taxon>
        <taxon>Actinomycetes</taxon>
        <taxon>Streptosporangiales</taxon>
        <taxon>Thermomonosporaceae</taxon>
        <taxon>Actinomadura</taxon>
    </lineage>
</organism>
<protein>
    <submittedName>
        <fullName evidence="1">Uncharacterized protein</fullName>
    </submittedName>
</protein>
<name>A0A7D4APK2_ACTVE</name>